<comment type="caution">
    <text evidence="2">The sequence shown here is derived from an EMBL/GenBank/DDBJ whole genome shotgun (WGS) entry which is preliminary data.</text>
</comment>
<reference evidence="2" key="1">
    <citation type="submission" date="2023-06" db="EMBL/GenBank/DDBJ databases">
        <title>Genome-scale phylogeny and comparative genomics of the fungal order Sordariales.</title>
        <authorList>
            <consortium name="Lawrence Berkeley National Laboratory"/>
            <person name="Hensen N."/>
            <person name="Bonometti L."/>
            <person name="Westerberg I."/>
            <person name="Brannstrom I.O."/>
            <person name="Guillou S."/>
            <person name="Cros-Aarteil S."/>
            <person name="Calhoun S."/>
            <person name="Haridas S."/>
            <person name="Kuo A."/>
            <person name="Mondo S."/>
            <person name="Pangilinan J."/>
            <person name="Riley R."/>
            <person name="Labutti K."/>
            <person name="Andreopoulos B."/>
            <person name="Lipzen A."/>
            <person name="Chen C."/>
            <person name="Yanf M."/>
            <person name="Daum C."/>
            <person name="Ng V."/>
            <person name="Clum A."/>
            <person name="Steindorff A."/>
            <person name="Ohm R."/>
            <person name="Martin F."/>
            <person name="Silar P."/>
            <person name="Natvig D."/>
            <person name="Lalanne C."/>
            <person name="Gautier V."/>
            <person name="Ament-Velasquez S.L."/>
            <person name="Kruys A."/>
            <person name="Hutchinson M.I."/>
            <person name="Powell A.J."/>
            <person name="Barry K."/>
            <person name="Miller A.N."/>
            <person name="Grigoriev I.V."/>
            <person name="Debuchy R."/>
            <person name="Gladieux P."/>
            <person name="Thoren M.H."/>
            <person name="Johannesson H."/>
        </authorList>
    </citation>
    <scope>NUCLEOTIDE SEQUENCE</scope>
    <source>
        <strain evidence="2">CBS 606.72</strain>
    </source>
</reference>
<gene>
    <name evidence="2" type="ORF">B0T14DRAFT_494485</name>
</gene>
<evidence type="ECO:0000313" key="2">
    <source>
        <dbReference type="EMBL" id="KAK0622918.1"/>
    </source>
</evidence>
<sequence length="474" mass="52570">MAAPSLLRGTLCVRSNALKARTLTFALRRLNSTDSTPVTDAVAFPVSPKPAMTAELEEYISAAEGRMAFREPKLMLDTIVPMNSHLLDHALADHLPPDPKYEAKKQSRRWVTFQDYGQVPDGHHLVYWPLQAPKSGLMPDGTDPDHFPGGPFVRRMWAGGSIQYQRGISFPGPQKLIRGWCVETVGKLELKLGKAPGDEKVFVEVKRQYGVAPTSALTGMSAENVLARYTPAMTETRKLVFMRERGPVKAGGEGVAPPARVVQAPKIPTYSFTLTPDPTLLFQFSALTYNAHAIHLDPDYARNQEGYPERLVHGPLLLVLMLTALRRVLDSKQSRHALQTVDYRNLAPLFVGQPVKVCVREMDGIPQQWDLWVEGPNGLAVRGTATTLPLTALLKNGPNLNWAAERRRKNIPFGKRRVMEKVKDAEENGKAKEPVAEMKETEETSKAREPAVEAKETETRTEQGEKNAGETSTK</sequence>
<dbReference type="SUPFAM" id="SSF54637">
    <property type="entry name" value="Thioesterase/thiol ester dehydrase-isomerase"/>
    <property type="match status" value="1"/>
</dbReference>
<protein>
    <submittedName>
        <fullName evidence="2">Uncharacterized protein</fullName>
    </submittedName>
</protein>
<dbReference type="Proteomes" id="UP001175000">
    <property type="component" value="Unassembled WGS sequence"/>
</dbReference>
<dbReference type="InterPro" id="IPR052741">
    <property type="entry name" value="Mitochondrial_HTD2"/>
</dbReference>
<dbReference type="GO" id="GO:0005739">
    <property type="term" value="C:mitochondrion"/>
    <property type="evidence" value="ECO:0007669"/>
    <property type="project" value="TreeGrafter"/>
</dbReference>
<dbReference type="EMBL" id="JAULSU010000003">
    <property type="protein sequence ID" value="KAK0622918.1"/>
    <property type="molecule type" value="Genomic_DNA"/>
</dbReference>
<evidence type="ECO:0000313" key="3">
    <source>
        <dbReference type="Proteomes" id="UP001175000"/>
    </source>
</evidence>
<name>A0AA39WWH2_9PEZI</name>
<proteinExistence type="predicted"/>
<keyword evidence="3" id="KW-1185">Reference proteome</keyword>
<dbReference type="InterPro" id="IPR029069">
    <property type="entry name" value="HotDog_dom_sf"/>
</dbReference>
<evidence type="ECO:0000256" key="1">
    <source>
        <dbReference type="SAM" id="MobiDB-lite"/>
    </source>
</evidence>
<dbReference type="Gene3D" id="3.10.129.10">
    <property type="entry name" value="Hotdog Thioesterase"/>
    <property type="match status" value="1"/>
</dbReference>
<accession>A0AA39WWH2</accession>
<dbReference type="AlphaFoldDB" id="A0AA39WWH2"/>
<feature type="region of interest" description="Disordered" evidence="1">
    <location>
        <begin position="421"/>
        <end position="474"/>
    </location>
</feature>
<dbReference type="PANTHER" id="PTHR28152">
    <property type="entry name" value="HYDROXYACYL-THIOESTER DEHYDRATASE TYPE 2, MITOCHONDRIAL"/>
    <property type="match status" value="1"/>
</dbReference>
<dbReference type="GO" id="GO:0019171">
    <property type="term" value="F:(3R)-hydroxyacyl-[acyl-carrier-protein] dehydratase activity"/>
    <property type="evidence" value="ECO:0007669"/>
    <property type="project" value="TreeGrafter"/>
</dbReference>
<organism evidence="2 3">
    <name type="scientific">Immersiella caudata</name>
    <dbReference type="NCBI Taxonomy" id="314043"/>
    <lineage>
        <taxon>Eukaryota</taxon>
        <taxon>Fungi</taxon>
        <taxon>Dikarya</taxon>
        <taxon>Ascomycota</taxon>
        <taxon>Pezizomycotina</taxon>
        <taxon>Sordariomycetes</taxon>
        <taxon>Sordariomycetidae</taxon>
        <taxon>Sordariales</taxon>
        <taxon>Lasiosphaeriaceae</taxon>
        <taxon>Immersiella</taxon>
    </lineage>
</organism>
<dbReference type="PANTHER" id="PTHR28152:SF1">
    <property type="entry name" value="HYDROXYACYL-THIOESTER DEHYDRATASE TYPE 2, MITOCHONDRIAL"/>
    <property type="match status" value="1"/>
</dbReference>